<accession>A0A7S4J913</accession>
<proteinExistence type="predicted"/>
<evidence type="ECO:0000256" key="1">
    <source>
        <dbReference type="SAM" id="Phobius"/>
    </source>
</evidence>
<dbReference type="EMBL" id="HBKQ01034820">
    <property type="protein sequence ID" value="CAE2255727.1"/>
    <property type="molecule type" value="Transcribed_RNA"/>
</dbReference>
<dbReference type="SUPFAM" id="SSF52540">
    <property type="entry name" value="P-loop containing nucleoside triphosphate hydrolases"/>
    <property type="match status" value="1"/>
</dbReference>
<gene>
    <name evidence="2" type="ORF">OAUR00152_LOCUS23879</name>
</gene>
<organism evidence="2">
    <name type="scientific">Odontella aurita</name>
    <dbReference type="NCBI Taxonomy" id="265563"/>
    <lineage>
        <taxon>Eukaryota</taxon>
        <taxon>Sar</taxon>
        <taxon>Stramenopiles</taxon>
        <taxon>Ochrophyta</taxon>
        <taxon>Bacillariophyta</taxon>
        <taxon>Mediophyceae</taxon>
        <taxon>Biddulphiophycidae</taxon>
        <taxon>Eupodiscales</taxon>
        <taxon>Odontellaceae</taxon>
        <taxon>Odontella</taxon>
    </lineage>
</organism>
<keyword evidence="1" id="KW-0472">Membrane</keyword>
<name>A0A7S4J913_9STRA</name>
<protein>
    <recommendedName>
        <fullName evidence="3">Sulfotransferase domain-containing protein</fullName>
    </recommendedName>
</protein>
<dbReference type="InterPro" id="IPR027417">
    <property type="entry name" value="P-loop_NTPase"/>
</dbReference>
<evidence type="ECO:0008006" key="3">
    <source>
        <dbReference type="Google" id="ProtNLM"/>
    </source>
</evidence>
<evidence type="ECO:0000313" key="2">
    <source>
        <dbReference type="EMBL" id="CAE2255727.1"/>
    </source>
</evidence>
<keyword evidence="1" id="KW-1133">Transmembrane helix</keyword>
<sequence>MENLAPRAPRIRKVRRRRAAARDFASYLSFGVYSTTFLAFFLGCYLLVLLCILPMLEVTREGPPERGVRFSGFEGAHLPRKEDVVHVARAAKDKWGKMKGKFQHEDLLAAASAEFKAAESKKKVERGRSKGTKGLIQDYVKAGGGSVRGAPKGAHKQRSGFVVLGMHRSGTSMLSGLLVTGMDYNVGGPLIGAAFDNEKGFFERIDVVLQNDEFMKSQGIWWADRVKHYDANKAIEAKRKEKIKFQEGKKSLLFLNDRSNAPWLQKDPRMCITLRTWLPLLSDEPAVLFTYRHPLEVAMSLKKREQNFSLERGLRLWIIYNWKAVQNSADLCRVLSSNEAILADPLHEVQRISDQLTEKCGVPAPPKQITQKVVNDFIDPGLQHNKKKREQDNAVRKLLHTFDNGCAVNDYESDFQKGTSQRESEEATYLNAMKIYCDFKSGEAYKDEYSWPELP</sequence>
<keyword evidence="1" id="KW-0812">Transmembrane</keyword>
<dbReference type="AlphaFoldDB" id="A0A7S4J913"/>
<feature type="transmembrane region" description="Helical" evidence="1">
    <location>
        <begin position="24"/>
        <end position="56"/>
    </location>
</feature>
<reference evidence="2" key="1">
    <citation type="submission" date="2021-01" db="EMBL/GenBank/DDBJ databases">
        <authorList>
            <person name="Corre E."/>
            <person name="Pelletier E."/>
            <person name="Niang G."/>
            <person name="Scheremetjew M."/>
            <person name="Finn R."/>
            <person name="Kale V."/>
            <person name="Holt S."/>
            <person name="Cochrane G."/>
            <person name="Meng A."/>
            <person name="Brown T."/>
            <person name="Cohen L."/>
        </authorList>
    </citation>
    <scope>NUCLEOTIDE SEQUENCE</scope>
    <source>
        <strain evidence="2">Isolate 1302-5</strain>
    </source>
</reference>
<dbReference type="Gene3D" id="3.40.50.300">
    <property type="entry name" value="P-loop containing nucleotide triphosphate hydrolases"/>
    <property type="match status" value="1"/>
</dbReference>